<reference evidence="1 2" key="1">
    <citation type="submission" date="2009-07" db="EMBL/GenBank/DDBJ databases">
        <authorList>
            <person name="Madupu R."/>
            <person name="Sebastian Y."/>
            <person name="Durkin A.S."/>
            <person name="Torralba M."/>
            <person name="Methe B."/>
            <person name="Sutton G.G."/>
            <person name="Strausberg R.L."/>
            <person name="Nelson K.E."/>
        </authorList>
    </citation>
    <scope>NUCLEOTIDE SEQUENCE [LARGE SCALE GENOMIC DNA]</scope>
    <source>
        <strain evidence="1 2">RM3277</strain>
    </source>
</reference>
<evidence type="ECO:0008006" key="3">
    <source>
        <dbReference type="Google" id="ProtNLM"/>
    </source>
</evidence>
<accession>C6RE27</accession>
<keyword evidence="2" id="KW-1185">Reference proteome</keyword>
<dbReference type="STRING" id="553219.CAMSH0001_1919"/>
<name>C6RE27_9BACT</name>
<comment type="caution">
    <text evidence="1">The sequence shown here is derived from an EMBL/GenBank/DDBJ whole genome shotgun (WGS) entry which is preliminary data.</text>
</comment>
<dbReference type="EMBL" id="ACVQ01000013">
    <property type="protein sequence ID" value="EET80203.1"/>
    <property type="molecule type" value="Genomic_DNA"/>
</dbReference>
<dbReference type="Gene3D" id="3.30.40.220">
    <property type="match status" value="1"/>
</dbReference>
<evidence type="ECO:0000313" key="2">
    <source>
        <dbReference type="Proteomes" id="UP000003107"/>
    </source>
</evidence>
<organism evidence="1 2">
    <name type="scientific">Campylobacter showae RM3277</name>
    <dbReference type="NCBI Taxonomy" id="553219"/>
    <lineage>
        <taxon>Bacteria</taxon>
        <taxon>Pseudomonadati</taxon>
        <taxon>Campylobacterota</taxon>
        <taxon>Epsilonproteobacteria</taxon>
        <taxon>Campylobacterales</taxon>
        <taxon>Campylobacteraceae</taxon>
        <taxon>Campylobacter</taxon>
    </lineage>
</organism>
<dbReference type="eggNOG" id="COG1403">
    <property type="taxonomic scope" value="Bacteria"/>
</dbReference>
<gene>
    <name evidence="1" type="ORF">CAMSH0001_1919</name>
</gene>
<sequence length="285" mass="33786">MELQAYKRLYCLVAVKVVKTLYNDKNFDEGEKMTKKYKTKMEDSFKTKVQLFLFDKAFSWDNSDKNGCNDYYIMSNIETIKKDFKGFEVINEVANLYSSKYYQLNLNSNESKIKHKGKELNIMLIEQRQYFVQKSKEFTEILDALEKEYEDDFKGKFSETDFNKMLEKTTCSYCGISLAQIEELGKNGKLNNKRSDTRGYTLEIDRKLPNLEYSKENCCMACYWCNNAKTDEFSPREFKPIAEGIRRTWNERLKAIGYSKEEIKDVPDPKIWEFDFNKEIIPKTK</sequence>
<proteinExistence type="predicted"/>
<dbReference type="Proteomes" id="UP000003107">
    <property type="component" value="Unassembled WGS sequence"/>
</dbReference>
<dbReference type="AlphaFoldDB" id="C6RE27"/>
<evidence type="ECO:0000313" key="1">
    <source>
        <dbReference type="EMBL" id="EET80203.1"/>
    </source>
</evidence>
<protein>
    <recommendedName>
        <fullName evidence="3">HNH domain-containing protein</fullName>
    </recommendedName>
</protein>